<reference evidence="5 6" key="1">
    <citation type="submission" date="2017-10" db="EMBL/GenBank/DDBJ databases">
        <title>Genomics of the genus Arcobacter.</title>
        <authorList>
            <person name="Perez-Cataluna A."/>
            <person name="Figueras M.J."/>
        </authorList>
    </citation>
    <scope>NUCLEOTIDE SEQUENCE [LARGE SCALE GENOMIC DNA]</scope>
    <source>
        <strain evidence="5 6">DSM 24636</strain>
    </source>
</reference>
<dbReference type="Pfam" id="PF02142">
    <property type="entry name" value="MGS"/>
    <property type="match status" value="1"/>
</dbReference>
<dbReference type="Gene3D" id="3.40.50.1380">
    <property type="entry name" value="Methylglyoxal synthase-like domain"/>
    <property type="match status" value="1"/>
</dbReference>
<dbReference type="NCBIfam" id="TIGR00160">
    <property type="entry name" value="MGSA"/>
    <property type="match status" value="1"/>
</dbReference>
<dbReference type="InterPro" id="IPR011607">
    <property type="entry name" value="MGS-like_dom"/>
</dbReference>
<dbReference type="CDD" id="cd01422">
    <property type="entry name" value="MGS"/>
    <property type="match status" value="1"/>
</dbReference>
<protein>
    <recommendedName>
        <fullName evidence="2">Methylglyoxal synthase</fullName>
        <shortName evidence="2">MGS</shortName>
        <ecNumber evidence="2">4.2.3.3</ecNumber>
    </recommendedName>
</protein>
<evidence type="ECO:0000313" key="6">
    <source>
        <dbReference type="Proteomes" id="UP000290191"/>
    </source>
</evidence>
<dbReference type="PROSITE" id="PS01335">
    <property type="entry name" value="METHYLGLYOXAL_SYNTH"/>
    <property type="match status" value="1"/>
</dbReference>
<dbReference type="PANTHER" id="PTHR30492">
    <property type="entry name" value="METHYLGLYOXAL SYNTHASE"/>
    <property type="match status" value="1"/>
</dbReference>
<dbReference type="OrthoDB" id="9787147at2"/>
<evidence type="ECO:0000256" key="3">
    <source>
        <dbReference type="PIRSR" id="PIRSR006614-1"/>
    </source>
</evidence>
<feature type="binding site" evidence="2">
    <location>
        <begin position="34"/>
        <end position="37"/>
    </location>
    <ligand>
        <name>substrate</name>
    </ligand>
</feature>
<dbReference type="PROSITE" id="PS51855">
    <property type="entry name" value="MGS"/>
    <property type="match status" value="1"/>
</dbReference>
<gene>
    <name evidence="2" type="primary">mgsA</name>
    <name evidence="5" type="ORF">CRV06_09440</name>
</gene>
<comment type="caution">
    <text evidence="5">The sequence shown here is derived from an EMBL/GenBank/DDBJ whole genome shotgun (WGS) entry which is preliminary data.</text>
</comment>
<keyword evidence="6" id="KW-1185">Reference proteome</keyword>
<sequence length="138" mass="15605">MNIALVAHDNLKHDIIEWALFNKGTLQKHVIYATGTTGRLLQEKGFGVHCLKSGPLGGDQQIGAMIAEGKLDILFFFVDPMAQQPHEPDITALRRICDTYRIPIATNRQTADFIISSPLFEGYIHELPDWSKYQNRKL</sequence>
<feature type="binding site" evidence="2">
    <location>
        <position position="12"/>
    </location>
    <ligand>
        <name>substrate</name>
    </ligand>
</feature>
<dbReference type="Proteomes" id="UP000290191">
    <property type="component" value="Unassembled WGS sequence"/>
</dbReference>
<dbReference type="InterPro" id="IPR018148">
    <property type="entry name" value="Methylglyoxal_synth_AS"/>
</dbReference>
<feature type="binding site" evidence="2">
    <location>
        <begin position="53"/>
        <end position="54"/>
    </location>
    <ligand>
        <name>substrate</name>
    </ligand>
</feature>
<dbReference type="EC" id="4.2.3.3" evidence="2"/>
<feature type="binding site" evidence="2">
    <location>
        <position position="8"/>
    </location>
    <ligand>
        <name>substrate</name>
    </ligand>
</feature>
<dbReference type="STRING" id="877500.GCA_000935065_02013"/>
<name>A0A4Q0Y216_9BACT</name>
<dbReference type="GO" id="GO:0008929">
    <property type="term" value="F:methylglyoxal synthase activity"/>
    <property type="evidence" value="ECO:0007669"/>
    <property type="project" value="UniProtKB-UniRule"/>
</dbReference>
<comment type="catalytic activity">
    <reaction evidence="2">
        <text>dihydroxyacetone phosphate = methylglyoxal + phosphate</text>
        <dbReference type="Rhea" id="RHEA:17937"/>
        <dbReference type="ChEBI" id="CHEBI:17158"/>
        <dbReference type="ChEBI" id="CHEBI:43474"/>
        <dbReference type="ChEBI" id="CHEBI:57642"/>
        <dbReference type="EC" id="4.2.3.3"/>
    </reaction>
</comment>
<dbReference type="AlphaFoldDB" id="A0A4Q0Y216"/>
<evidence type="ECO:0000256" key="2">
    <source>
        <dbReference type="HAMAP-Rule" id="MF_00549"/>
    </source>
</evidence>
<dbReference type="HAMAP" id="MF_00549">
    <property type="entry name" value="Methylglyoxal_synth"/>
    <property type="match status" value="1"/>
</dbReference>
<accession>A0A4Q0Y216</accession>
<feature type="domain" description="MGS-like" evidence="4">
    <location>
        <begin position="1"/>
        <end position="138"/>
    </location>
</feature>
<dbReference type="SUPFAM" id="SSF52335">
    <property type="entry name" value="Methylglyoxal synthase-like"/>
    <property type="match status" value="1"/>
</dbReference>
<dbReference type="NCBIfam" id="NF003559">
    <property type="entry name" value="PRK05234.1"/>
    <property type="match status" value="1"/>
</dbReference>
<dbReference type="PIRSF" id="PIRSF006614">
    <property type="entry name" value="Methylglyox_syn"/>
    <property type="match status" value="1"/>
</dbReference>
<dbReference type="RefSeq" id="WP_044417674.1">
    <property type="nucleotide sequence ID" value="NZ_CP041070.1"/>
</dbReference>
<keyword evidence="2" id="KW-0456">Lyase</keyword>
<feature type="active site" description="Proton donor/acceptor" evidence="2 3">
    <location>
        <position position="59"/>
    </location>
</feature>
<comment type="similarity">
    <text evidence="1 2">Belongs to the methylglyoxal synthase family.</text>
</comment>
<proteinExistence type="inferred from homology"/>
<dbReference type="EMBL" id="PDKO01000007">
    <property type="protein sequence ID" value="RXJ62679.1"/>
    <property type="molecule type" value="Genomic_DNA"/>
</dbReference>
<dbReference type="GO" id="GO:0019242">
    <property type="term" value="P:methylglyoxal biosynthetic process"/>
    <property type="evidence" value="ECO:0007669"/>
    <property type="project" value="UniProtKB-UniRule"/>
</dbReference>
<dbReference type="InterPro" id="IPR036914">
    <property type="entry name" value="MGS-like_dom_sf"/>
</dbReference>
<feature type="binding site" evidence="2">
    <location>
        <position position="86"/>
    </location>
    <ligand>
        <name>substrate</name>
    </ligand>
</feature>
<organism evidence="5 6">
    <name type="scientific">Halarcobacter anaerophilus</name>
    <dbReference type="NCBI Taxonomy" id="877500"/>
    <lineage>
        <taxon>Bacteria</taxon>
        <taxon>Pseudomonadati</taxon>
        <taxon>Campylobacterota</taxon>
        <taxon>Epsilonproteobacteria</taxon>
        <taxon>Campylobacterales</taxon>
        <taxon>Arcobacteraceae</taxon>
        <taxon>Halarcobacter</taxon>
    </lineage>
</organism>
<dbReference type="SMART" id="SM00851">
    <property type="entry name" value="MGS"/>
    <property type="match status" value="1"/>
</dbReference>
<evidence type="ECO:0000313" key="5">
    <source>
        <dbReference type="EMBL" id="RXJ62679.1"/>
    </source>
</evidence>
<dbReference type="PANTHER" id="PTHR30492:SF0">
    <property type="entry name" value="METHYLGLYOXAL SYNTHASE"/>
    <property type="match status" value="1"/>
</dbReference>
<dbReference type="GO" id="GO:0005829">
    <property type="term" value="C:cytosol"/>
    <property type="evidence" value="ECO:0007669"/>
    <property type="project" value="TreeGrafter"/>
</dbReference>
<dbReference type="InterPro" id="IPR004363">
    <property type="entry name" value="Methylgl_synth"/>
</dbReference>
<evidence type="ECO:0000259" key="4">
    <source>
        <dbReference type="PROSITE" id="PS51855"/>
    </source>
</evidence>
<comment type="function">
    <text evidence="2">Catalyzes the formation of methylglyoxal from dihydroxyacetone phosphate.</text>
</comment>
<evidence type="ECO:0000256" key="1">
    <source>
        <dbReference type="ARBA" id="ARBA00006287"/>
    </source>
</evidence>